<organism evidence="2 3">
    <name type="scientific">Acacia crassicarpa</name>
    <name type="common">northern wattle</name>
    <dbReference type="NCBI Taxonomy" id="499986"/>
    <lineage>
        <taxon>Eukaryota</taxon>
        <taxon>Viridiplantae</taxon>
        <taxon>Streptophyta</taxon>
        <taxon>Embryophyta</taxon>
        <taxon>Tracheophyta</taxon>
        <taxon>Spermatophyta</taxon>
        <taxon>Magnoliopsida</taxon>
        <taxon>eudicotyledons</taxon>
        <taxon>Gunneridae</taxon>
        <taxon>Pentapetalae</taxon>
        <taxon>rosids</taxon>
        <taxon>fabids</taxon>
        <taxon>Fabales</taxon>
        <taxon>Fabaceae</taxon>
        <taxon>Caesalpinioideae</taxon>
        <taxon>mimosoid clade</taxon>
        <taxon>Acacieae</taxon>
        <taxon>Acacia</taxon>
    </lineage>
</organism>
<gene>
    <name evidence="2" type="ORF">QN277_028818</name>
</gene>
<keyword evidence="3" id="KW-1185">Reference proteome</keyword>
<comment type="caution">
    <text evidence="2">The sequence shown here is derived from an EMBL/GenBank/DDBJ whole genome shotgun (WGS) entry which is preliminary data.</text>
</comment>
<sequence>MSMSLPTPTVWVPLPIGWINVNMDGAVARWDRKARCGGVIRGHKGEWLLGFSQPLGLVDVDVAEEWAVLMGLCLAWDEGHKKVMVEFDSKLLVARLLDSRQDFNNSSVFIQIRLLLSSNWEVKLQHVCRSQNTLAYAMAKEGISFSYVSSVCPHFLKPSVFS</sequence>
<dbReference type="EMBL" id="JAWXYG010000009">
    <property type="protein sequence ID" value="KAK4263407.1"/>
    <property type="molecule type" value="Genomic_DNA"/>
</dbReference>
<dbReference type="Gene3D" id="3.30.420.10">
    <property type="entry name" value="Ribonuclease H-like superfamily/Ribonuclease H"/>
    <property type="match status" value="1"/>
</dbReference>
<dbReference type="PANTHER" id="PTHR47723">
    <property type="entry name" value="OS05G0353850 PROTEIN"/>
    <property type="match status" value="1"/>
</dbReference>
<protein>
    <recommendedName>
        <fullName evidence="1">RNase H type-1 domain-containing protein</fullName>
    </recommendedName>
</protein>
<evidence type="ECO:0000313" key="2">
    <source>
        <dbReference type="EMBL" id="KAK4263407.1"/>
    </source>
</evidence>
<proteinExistence type="predicted"/>
<dbReference type="InterPro" id="IPR012337">
    <property type="entry name" value="RNaseH-like_sf"/>
</dbReference>
<name>A0AAE1MDK4_9FABA</name>
<dbReference type="InterPro" id="IPR044730">
    <property type="entry name" value="RNase_H-like_dom_plant"/>
</dbReference>
<dbReference type="Proteomes" id="UP001293593">
    <property type="component" value="Unassembled WGS sequence"/>
</dbReference>
<reference evidence="2" key="1">
    <citation type="submission" date="2023-10" db="EMBL/GenBank/DDBJ databases">
        <title>Chromosome-level genome of the transformable northern wattle, Acacia crassicarpa.</title>
        <authorList>
            <person name="Massaro I."/>
            <person name="Sinha N.R."/>
            <person name="Poethig S."/>
            <person name="Leichty A.R."/>
        </authorList>
    </citation>
    <scope>NUCLEOTIDE SEQUENCE</scope>
    <source>
        <strain evidence="2">Acra3RX</strain>
        <tissue evidence="2">Leaf</tissue>
    </source>
</reference>
<dbReference type="GO" id="GO:0003676">
    <property type="term" value="F:nucleic acid binding"/>
    <property type="evidence" value="ECO:0007669"/>
    <property type="project" value="InterPro"/>
</dbReference>
<evidence type="ECO:0000259" key="1">
    <source>
        <dbReference type="Pfam" id="PF13456"/>
    </source>
</evidence>
<feature type="domain" description="RNase H type-1" evidence="1">
    <location>
        <begin position="22"/>
        <end position="141"/>
    </location>
</feature>
<dbReference type="Pfam" id="PF13456">
    <property type="entry name" value="RVT_3"/>
    <property type="match status" value="1"/>
</dbReference>
<dbReference type="PANTHER" id="PTHR47723:SF19">
    <property type="entry name" value="POLYNUCLEOTIDYL TRANSFERASE, RIBONUCLEASE H-LIKE SUPERFAMILY PROTEIN"/>
    <property type="match status" value="1"/>
</dbReference>
<dbReference type="InterPro" id="IPR053151">
    <property type="entry name" value="RNase_H-like"/>
</dbReference>
<dbReference type="InterPro" id="IPR036397">
    <property type="entry name" value="RNaseH_sf"/>
</dbReference>
<dbReference type="InterPro" id="IPR002156">
    <property type="entry name" value="RNaseH_domain"/>
</dbReference>
<evidence type="ECO:0000313" key="3">
    <source>
        <dbReference type="Proteomes" id="UP001293593"/>
    </source>
</evidence>
<accession>A0AAE1MDK4</accession>
<dbReference type="CDD" id="cd06222">
    <property type="entry name" value="RNase_H_like"/>
    <property type="match status" value="1"/>
</dbReference>
<dbReference type="GO" id="GO:0004523">
    <property type="term" value="F:RNA-DNA hybrid ribonuclease activity"/>
    <property type="evidence" value="ECO:0007669"/>
    <property type="project" value="InterPro"/>
</dbReference>
<dbReference type="SUPFAM" id="SSF53098">
    <property type="entry name" value="Ribonuclease H-like"/>
    <property type="match status" value="1"/>
</dbReference>
<dbReference type="AlphaFoldDB" id="A0AAE1MDK4"/>